<dbReference type="Proteomes" id="UP000001514">
    <property type="component" value="Unassembled WGS sequence"/>
</dbReference>
<dbReference type="KEGG" id="smo:SELMODRAFT_427326"/>
<dbReference type="Gramene" id="EFJ10164">
    <property type="protein sequence ID" value="EFJ10164"/>
    <property type="gene ID" value="SELMODRAFT_427326"/>
</dbReference>
<evidence type="ECO:0000313" key="3">
    <source>
        <dbReference type="Proteomes" id="UP000001514"/>
    </source>
</evidence>
<evidence type="ECO:0000313" key="2">
    <source>
        <dbReference type="EMBL" id="EFJ10164.1"/>
    </source>
</evidence>
<dbReference type="HOGENOM" id="CLU_1941723_0_0_1"/>
<gene>
    <name evidence="2" type="ORF">SELMODRAFT_427326</name>
</gene>
<keyword evidence="3" id="KW-1185">Reference proteome</keyword>
<dbReference type="EMBL" id="GL377655">
    <property type="protein sequence ID" value="EFJ10164.1"/>
    <property type="molecule type" value="Genomic_DNA"/>
</dbReference>
<evidence type="ECO:0008006" key="4">
    <source>
        <dbReference type="Google" id="ProtNLM"/>
    </source>
</evidence>
<evidence type="ECO:0000256" key="1">
    <source>
        <dbReference type="SAM" id="SignalP"/>
    </source>
</evidence>
<accession>D8SZ82</accession>
<protein>
    <recommendedName>
        <fullName evidence="4">ABC transmembrane type-1 domain-containing protein</fullName>
    </recommendedName>
</protein>
<feature type="chain" id="PRO_5003123177" description="ABC transmembrane type-1 domain-containing protein" evidence="1">
    <location>
        <begin position="18"/>
        <end position="130"/>
    </location>
</feature>
<proteinExistence type="predicted"/>
<dbReference type="InParanoid" id="D8SZ82"/>
<sequence>MALALFIVPVIVFQAAGIRHAWRIEQERLWRFGDPIWSLRRLHLMFSQVVFGPSQLDGFSFKLASSSVENLERTLTGDICRYQMFEEVLQCIKGVSLQIRTMFAYLNNSQVKAVSSTVAALEENGEPYEG</sequence>
<dbReference type="AlphaFoldDB" id="D8SZ82"/>
<reference evidence="2 3" key="1">
    <citation type="journal article" date="2011" name="Science">
        <title>The Selaginella genome identifies genetic changes associated with the evolution of vascular plants.</title>
        <authorList>
            <person name="Banks J.A."/>
            <person name="Nishiyama T."/>
            <person name="Hasebe M."/>
            <person name="Bowman J.L."/>
            <person name="Gribskov M."/>
            <person name="dePamphilis C."/>
            <person name="Albert V.A."/>
            <person name="Aono N."/>
            <person name="Aoyama T."/>
            <person name="Ambrose B.A."/>
            <person name="Ashton N.W."/>
            <person name="Axtell M.J."/>
            <person name="Barker E."/>
            <person name="Barker M.S."/>
            <person name="Bennetzen J.L."/>
            <person name="Bonawitz N.D."/>
            <person name="Chapple C."/>
            <person name="Cheng C."/>
            <person name="Correa L.G."/>
            <person name="Dacre M."/>
            <person name="DeBarry J."/>
            <person name="Dreyer I."/>
            <person name="Elias M."/>
            <person name="Engstrom E.M."/>
            <person name="Estelle M."/>
            <person name="Feng L."/>
            <person name="Finet C."/>
            <person name="Floyd S.K."/>
            <person name="Frommer W.B."/>
            <person name="Fujita T."/>
            <person name="Gramzow L."/>
            <person name="Gutensohn M."/>
            <person name="Harholt J."/>
            <person name="Hattori M."/>
            <person name="Heyl A."/>
            <person name="Hirai T."/>
            <person name="Hiwatashi Y."/>
            <person name="Ishikawa M."/>
            <person name="Iwata M."/>
            <person name="Karol K.G."/>
            <person name="Koehler B."/>
            <person name="Kolukisaoglu U."/>
            <person name="Kubo M."/>
            <person name="Kurata T."/>
            <person name="Lalonde S."/>
            <person name="Li K."/>
            <person name="Li Y."/>
            <person name="Litt A."/>
            <person name="Lyons E."/>
            <person name="Manning G."/>
            <person name="Maruyama T."/>
            <person name="Michael T.P."/>
            <person name="Mikami K."/>
            <person name="Miyazaki S."/>
            <person name="Morinaga S."/>
            <person name="Murata T."/>
            <person name="Mueller-Roeber B."/>
            <person name="Nelson D.R."/>
            <person name="Obara M."/>
            <person name="Oguri Y."/>
            <person name="Olmstead R.G."/>
            <person name="Onodera N."/>
            <person name="Petersen B.L."/>
            <person name="Pils B."/>
            <person name="Prigge M."/>
            <person name="Rensing S.A."/>
            <person name="Riano-Pachon D.M."/>
            <person name="Roberts A.W."/>
            <person name="Sato Y."/>
            <person name="Scheller H.V."/>
            <person name="Schulz B."/>
            <person name="Schulz C."/>
            <person name="Shakirov E.V."/>
            <person name="Shibagaki N."/>
            <person name="Shinohara N."/>
            <person name="Shippen D.E."/>
            <person name="Soerensen I."/>
            <person name="Sotooka R."/>
            <person name="Sugimoto N."/>
            <person name="Sugita M."/>
            <person name="Sumikawa N."/>
            <person name="Tanurdzic M."/>
            <person name="Theissen G."/>
            <person name="Ulvskov P."/>
            <person name="Wakazuki S."/>
            <person name="Weng J.K."/>
            <person name="Willats W.W."/>
            <person name="Wipf D."/>
            <person name="Wolf P.G."/>
            <person name="Yang L."/>
            <person name="Zimmer A.D."/>
            <person name="Zhu Q."/>
            <person name="Mitros T."/>
            <person name="Hellsten U."/>
            <person name="Loque D."/>
            <person name="Otillar R."/>
            <person name="Salamov A."/>
            <person name="Schmutz J."/>
            <person name="Shapiro H."/>
            <person name="Lindquist E."/>
            <person name="Lucas S."/>
            <person name="Rokhsar D."/>
            <person name="Grigoriev I.V."/>
        </authorList>
    </citation>
    <scope>NUCLEOTIDE SEQUENCE [LARGE SCALE GENOMIC DNA]</scope>
</reference>
<keyword evidence="1" id="KW-0732">Signal</keyword>
<name>D8SZ82_SELML</name>
<feature type="signal peptide" evidence="1">
    <location>
        <begin position="1"/>
        <end position="17"/>
    </location>
</feature>
<organism evidence="3">
    <name type="scientific">Selaginella moellendorffii</name>
    <name type="common">Spikemoss</name>
    <dbReference type="NCBI Taxonomy" id="88036"/>
    <lineage>
        <taxon>Eukaryota</taxon>
        <taxon>Viridiplantae</taxon>
        <taxon>Streptophyta</taxon>
        <taxon>Embryophyta</taxon>
        <taxon>Tracheophyta</taxon>
        <taxon>Lycopodiopsida</taxon>
        <taxon>Selaginellales</taxon>
        <taxon>Selaginellaceae</taxon>
        <taxon>Selaginella</taxon>
    </lineage>
</organism>